<accession>A0A7E4VKS6</accession>
<sequence>MPSAVGQCTICFELIKPQDISSISKCGHTFHCQCILQWFERSPSCPMCRISANSHDLVKIFIAEAEDDSDDDDADSVTSSSTSTTTTATRAKRIPVRCRFWPKCDNKTCPFVHPRKLCITFAAKQCFRGDQCHFIHPQCAEGNRCRDPQCNYSHVLQNLGKPKTFAINKTSSSSLASLPDIGRLSIDSNPRRRPNDSPQTIRCRFNTLCRNDKCKFVHPKKCRHDTTCDRAVCTLWHPKRNAVRAGA</sequence>
<dbReference type="Proteomes" id="UP000492821">
    <property type="component" value="Unassembled WGS sequence"/>
</dbReference>
<dbReference type="Gene3D" id="3.30.40.10">
    <property type="entry name" value="Zinc/RING finger domain, C3HC4 (zinc finger)"/>
    <property type="match status" value="1"/>
</dbReference>
<dbReference type="GO" id="GO:0061630">
    <property type="term" value="F:ubiquitin protein ligase activity"/>
    <property type="evidence" value="ECO:0007669"/>
    <property type="project" value="TreeGrafter"/>
</dbReference>
<evidence type="ECO:0000313" key="7">
    <source>
        <dbReference type="Proteomes" id="UP000492821"/>
    </source>
</evidence>
<feature type="domain" description="C3H1-type" evidence="6">
    <location>
        <begin position="117"/>
        <end position="139"/>
    </location>
</feature>
<dbReference type="AlphaFoldDB" id="A0A7E4VKS6"/>
<dbReference type="InterPro" id="IPR001841">
    <property type="entry name" value="Znf_RING"/>
</dbReference>
<dbReference type="SUPFAM" id="SSF57850">
    <property type="entry name" value="RING/U-box"/>
    <property type="match status" value="1"/>
</dbReference>
<dbReference type="PANTHER" id="PTHR46569">
    <property type="entry name" value="E3 UBIQUITIN-PROTEIN LIGASE TRAIP"/>
    <property type="match status" value="1"/>
</dbReference>
<reference evidence="8" key="2">
    <citation type="submission" date="2020-10" db="UniProtKB">
        <authorList>
            <consortium name="WormBaseParasite"/>
        </authorList>
    </citation>
    <scope>IDENTIFICATION</scope>
</reference>
<protein>
    <submittedName>
        <fullName evidence="8">RING-type domain-containing protein</fullName>
    </submittedName>
</protein>
<dbReference type="Pfam" id="PF14608">
    <property type="entry name" value="zf-CCCH_2"/>
    <property type="match status" value="2"/>
</dbReference>
<reference evidence="7" key="1">
    <citation type="journal article" date="2013" name="Genetics">
        <title>The draft genome and transcriptome of Panagrellus redivivus are shaped by the harsh demands of a free-living lifestyle.</title>
        <authorList>
            <person name="Srinivasan J."/>
            <person name="Dillman A.R."/>
            <person name="Macchietto M.G."/>
            <person name="Heikkinen L."/>
            <person name="Lakso M."/>
            <person name="Fracchia K.M."/>
            <person name="Antoshechkin I."/>
            <person name="Mortazavi A."/>
            <person name="Wong G."/>
            <person name="Sternberg P.W."/>
        </authorList>
    </citation>
    <scope>NUCLEOTIDE SEQUENCE [LARGE SCALE GENOMIC DNA]</scope>
    <source>
        <strain evidence="7">MT8872</strain>
    </source>
</reference>
<dbReference type="SMART" id="SM00356">
    <property type="entry name" value="ZnF_C3H1"/>
    <property type="match status" value="3"/>
</dbReference>
<dbReference type="WBParaSite" id="Pan_g21752.t1">
    <property type="protein sequence ID" value="Pan_g21752.t1"/>
    <property type="gene ID" value="Pan_g21752"/>
</dbReference>
<dbReference type="InterPro" id="IPR013083">
    <property type="entry name" value="Znf_RING/FYVE/PHD"/>
</dbReference>
<dbReference type="InterPro" id="IPR000571">
    <property type="entry name" value="Znf_CCCH"/>
</dbReference>
<dbReference type="PROSITE" id="PS50103">
    <property type="entry name" value="ZF_C3H1"/>
    <property type="match status" value="1"/>
</dbReference>
<evidence type="ECO:0000256" key="2">
    <source>
        <dbReference type="ARBA" id="ARBA00022833"/>
    </source>
</evidence>
<evidence type="ECO:0000259" key="5">
    <source>
        <dbReference type="PROSITE" id="PS50089"/>
    </source>
</evidence>
<dbReference type="GO" id="GO:0005634">
    <property type="term" value="C:nucleus"/>
    <property type="evidence" value="ECO:0007669"/>
    <property type="project" value="TreeGrafter"/>
</dbReference>
<feature type="domain" description="RING-type" evidence="5">
    <location>
        <begin position="8"/>
        <end position="49"/>
    </location>
</feature>
<keyword evidence="2 3" id="KW-0862">Zinc</keyword>
<dbReference type="SMART" id="SM00184">
    <property type="entry name" value="RING"/>
    <property type="match status" value="1"/>
</dbReference>
<dbReference type="PROSITE" id="PS50089">
    <property type="entry name" value="ZF_RING_2"/>
    <property type="match status" value="1"/>
</dbReference>
<keyword evidence="3" id="KW-0479">Metal-binding</keyword>
<dbReference type="InterPro" id="IPR052639">
    <property type="entry name" value="TRAIP_ubiq-protein_ligase"/>
</dbReference>
<name>A0A7E4VKS6_PANRE</name>
<dbReference type="GO" id="GO:0090734">
    <property type="term" value="C:site of DNA damage"/>
    <property type="evidence" value="ECO:0007669"/>
    <property type="project" value="TreeGrafter"/>
</dbReference>
<dbReference type="GO" id="GO:0016567">
    <property type="term" value="P:protein ubiquitination"/>
    <property type="evidence" value="ECO:0007669"/>
    <property type="project" value="TreeGrafter"/>
</dbReference>
<feature type="compositionally biased region" description="Low complexity" evidence="4">
    <location>
        <begin position="76"/>
        <end position="88"/>
    </location>
</feature>
<evidence type="ECO:0000259" key="6">
    <source>
        <dbReference type="PROSITE" id="PS50103"/>
    </source>
</evidence>
<organism evidence="7 8">
    <name type="scientific">Panagrellus redivivus</name>
    <name type="common">Microworm</name>
    <dbReference type="NCBI Taxonomy" id="6233"/>
    <lineage>
        <taxon>Eukaryota</taxon>
        <taxon>Metazoa</taxon>
        <taxon>Ecdysozoa</taxon>
        <taxon>Nematoda</taxon>
        <taxon>Chromadorea</taxon>
        <taxon>Rhabditida</taxon>
        <taxon>Tylenchina</taxon>
        <taxon>Panagrolaimomorpha</taxon>
        <taxon>Panagrolaimoidea</taxon>
        <taxon>Panagrolaimidae</taxon>
        <taxon>Panagrellus</taxon>
    </lineage>
</organism>
<dbReference type="Pfam" id="PF00642">
    <property type="entry name" value="zf-CCCH"/>
    <property type="match status" value="1"/>
</dbReference>
<dbReference type="Gene3D" id="4.10.1000.40">
    <property type="match status" value="1"/>
</dbReference>
<dbReference type="Gene3D" id="4.10.1000.30">
    <property type="match status" value="1"/>
</dbReference>
<dbReference type="PANTHER" id="PTHR46569:SF1">
    <property type="entry name" value="E3 UBIQUITIN-PROTEIN LIGASE RFWD3-RELATED"/>
    <property type="match status" value="1"/>
</dbReference>
<dbReference type="GO" id="GO:0008270">
    <property type="term" value="F:zinc ion binding"/>
    <property type="evidence" value="ECO:0007669"/>
    <property type="project" value="UniProtKB-KW"/>
</dbReference>
<feature type="region of interest" description="Disordered" evidence="4">
    <location>
        <begin position="69"/>
        <end position="88"/>
    </location>
</feature>
<proteinExistence type="predicted"/>
<dbReference type="GO" id="GO:0031297">
    <property type="term" value="P:replication fork processing"/>
    <property type="evidence" value="ECO:0007669"/>
    <property type="project" value="TreeGrafter"/>
</dbReference>
<feature type="zinc finger region" description="C3H1-type" evidence="3">
    <location>
        <begin position="117"/>
        <end position="139"/>
    </location>
</feature>
<evidence type="ECO:0000256" key="3">
    <source>
        <dbReference type="PROSITE-ProRule" id="PRU00723"/>
    </source>
</evidence>
<keyword evidence="7" id="KW-1185">Reference proteome</keyword>
<evidence type="ECO:0000313" key="8">
    <source>
        <dbReference type="WBParaSite" id="Pan_g21752.t1"/>
    </source>
</evidence>
<dbReference type="Pfam" id="PF13639">
    <property type="entry name" value="zf-RING_2"/>
    <property type="match status" value="1"/>
</dbReference>
<evidence type="ECO:0000256" key="1">
    <source>
        <dbReference type="ARBA" id="ARBA00022771"/>
    </source>
</evidence>
<evidence type="ECO:0000256" key="4">
    <source>
        <dbReference type="SAM" id="MobiDB-lite"/>
    </source>
</evidence>
<keyword evidence="1 3" id="KW-0863">Zinc-finger</keyword>